<name>C8X5V0_DESRD</name>
<dbReference type="AlphaFoldDB" id="C8X5V0"/>
<dbReference type="Proteomes" id="UP000001052">
    <property type="component" value="Plasmid pDRET01"/>
</dbReference>
<feature type="coiled-coil region" evidence="1">
    <location>
        <begin position="111"/>
        <end position="140"/>
    </location>
</feature>
<evidence type="ECO:0000256" key="1">
    <source>
        <dbReference type="SAM" id="Coils"/>
    </source>
</evidence>
<sequence length="226" mass="26694">MGILNSFFRFFKNENTIYKNEIKSFIDSNIEDTGIDINDENLSAKDIAYICENIINSVSFTSALHSTKKHPTSKFYEKNSKDNLALFYSYFLELYYIISIQVFGIFDSEKLEKASQILIEKKLEREEQELQALKDDKTIKKIGIPEEVIQKTEKEIGDSLYKYKGYHIKYAKKEERKTPMFKCATTITKELYPKYSKKIEDDIYSISYLCFTYLLEYLHPLCHKCR</sequence>
<keyword evidence="3" id="KW-0614">Plasmid</keyword>
<keyword evidence="1" id="KW-0175">Coiled coil</keyword>
<feature type="transmembrane region" description="Helical" evidence="2">
    <location>
        <begin position="85"/>
        <end position="106"/>
    </location>
</feature>
<dbReference type="HOGENOM" id="CLU_1223138_0_0_7"/>
<evidence type="ECO:0000313" key="4">
    <source>
        <dbReference type="Proteomes" id="UP000001052"/>
    </source>
</evidence>
<proteinExistence type="predicted"/>
<accession>C8X5V0</accession>
<reference evidence="3 4" key="1">
    <citation type="journal article" date="2010" name="Stand. Genomic Sci.">
        <title>Complete genome sequence of Desulfohalobium retbaense type strain (HR(100)).</title>
        <authorList>
            <person name="Spring S."/>
            <person name="Nolan M."/>
            <person name="Lapidus A."/>
            <person name="Glavina Del Rio T."/>
            <person name="Copeland A."/>
            <person name="Tice H."/>
            <person name="Cheng J.F."/>
            <person name="Lucas S."/>
            <person name="Land M."/>
            <person name="Chen F."/>
            <person name="Bruce D."/>
            <person name="Goodwin L."/>
            <person name="Pitluck S."/>
            <person name="Ivanova N."/>
            <person name="Mavromatis K."/>
            <person name="Mikhailova N."/>
            <person name="Pati A."/>
            <person name="Chen A."/>
            <person name="Palaniappan K."/>
            <person name="Hauser L."/>
            <person name="Chang Y.J."/>
            <person name="Jeffries C.D."/>
            <person name="Munk C."/>
            <person name="Kiss H."/>
            <person name="Chain P."/>
            <person name="Han C."/>
            <person name="Brettin T."/>
            <person name="Detter J.C."/>
            <person name="Schuler E."/>
            <person name="Goker M."/>
            <person name="Rohde M."/>
            <person name="Bristow J."/>
            <person name="Eisen J.A."/>
            <person name="Markowitz V."/>
            <person name="Hugenholtz P."/>
            <person name="Kyrpides N.C."/>
            <person name="Klenk H.P."/>
        </authorList>
    </citation>
    <scope>NUCLEOTIDE SEQUENCE [LARGE SCALE GENOMIC DNA]</scope>
    <source>
        <strain evidence="3 4">DSM 5692</strain>
        <plasmid evidence="4">Plasmid pDRET01</plasmid>
    </source>
</reference>
<evidence type="ECO:0000313" key="3">
    <source>
        <dbReference type="EMBL" id="ACV69797.1"/>
    </source>
</evidence>
<dbReference type="RefSeq" id="WP_012813888.1">
    <property type="nucleotide sequence ID" value="NC_013224.1"/>
</dbReference>
<keyword evidence="2" id="KW-1133">Transmembrane helix</keyword>
<keyword evidence="2" id="KW-0472">Membrane</keyword>
<keyword evidence="4" id="KW-1185">Reference proteome</keyword>
<organism evidence="3 4">
    <name type="scientific">Desulfohalobium retbaense (strain ATCC 49708 / DSM 5692 / JCM 16813 / HR100)</name>
    <dbReference type="NCBI Taxonomy" id="485915"/>
    <lineage>
        <taxon>Bacteria</taxon>
        <taxon>Pseudomonadati</taxon>
        <taxon>Thermodesulfobacteriota</taxon>
        <taxon>Desulfovibrionia</taxon>
        <taxon>Desulfovibrionales</taxon>
        <taxon>Desulfohalobiaceae</taxon>
        <taxon>Desulfohalobium</taxon>
    </lineage>
</organism>
<dbReference type="EMBL" id="CP001735">
    <property type="protein sequence ID" value="ACV69797.1"/>
    <property type="molecule type" value="Genomic_DNA"/>
</dbReference>
<dbReference type="KEGG" id="drt:Dret_2517"/>
<geneLocation type="plasmid" evidence="3 4">
    <name>pDRET01</name>
</geneLocation>
<keyword evidence="2" id="KW-0812">Transmembrane</keyword>
<protein>
    <submittedName>
        <fullName evidence="3">Uncharacterized protein</fullName>
    </submittedName>
</protein>
<evidence type="ECO:0000256" key="2">
    <source>
        <dbReference type="SAM" id="Phobius"/>
    </source>
</evidence>
<gene>
    <name evidence="3" type="ORF">Dret_2517</name>
</gene>